<evidence type="ECO:0000313" key="2">
    <source>
        <dbReference type="Proteomes" id="UP000242913"/>
    </source>
</evidence>
<protein>
    <submittedName>
        <fullName evidence="1">Uncharacterized protein</fullName>
    </submittedName>
</protein>
<proteinExistence type="predicted"/>
<gene>
    <name evidence="1" type="ORF">X798_01612</name>
</gene>
<keyword evidence="2" id="KW-1185">Reference proteome</keyword>
<evidence type="ECO:0000313" key="1">
    <source>
        <dbReference type="EMBL" id="OZC11196.1"/>
    </source>
</evidence>
<reference evidence="1 2" key="1">
    <citation type="submission" date="2015-12" db="EMBL/GenBank/DDBJ databases">
        <title>Draft genome of the nematode, Onchocerca flexuosa.</title>
        <authorList>
            <person name="Mitreva M."/>
        </authorList>
    </citation>
    <scope>NUCLEOTIDE SEQUENCE [LARGE SCALE GENOMIC DNA]</scope>
    <source>
        <strain evidence="1">Red Deer</strain>
    </source>
</reference>
<name>A0A238C227_9BILA</name>
<dbReference type="EMBL" id="KZ269981">
    <property type="protein sequence ID" value="OZC11196.1"/>
    <property type="molecule type" value="Genomic_DNA"/>
</dbReference>
<organism evidence="1 2">
    <name type="scientific">Onchocerca flexuosa</name>
    <dbReference type="NCBI Taxonomy" id="387005"/>
    <lineage>
        <taxon>Eukaryota</taxon>
        <taxon>Metazoa</taxon>
        <taxon>Ecdysozoa</taxon>
        <taxon>Nematoda</taxon>
        <taxon>Chromadorea</taxon>
        <taxon>Rhabditida</taxon>
        <taxon>Spirurina</taxon>
        <taxon>Spiruromorpha</taxon>
        <taxon>Filarioidea</taxon>
        <taxon>Onchocercidae</taxon>
        <taxon>Onchocerca</taxon>
    </lineage>
</organism>
<dbReference type="AlphaFoldDB" id="A0A238C227"/>
<dbReference type="Proteomes" id="UP000242913">
    <property type="component" value="Unassembled WGS sequence"/>
</dbReference>
<sequence>MIGQPIICREDAPYPRYITEVGGAKTIDIVGLATLQPISAIGLTTGSGQLQSNAKSCKIQLDDWKSNKIRTSSYGFTFTESFE</sequence>
<accession>A0A238C227</accession>